<dbReference type="InterPro" id="IPR037245">
    <property type="entry name" value="FIP-RBD_C_sf"/>
</dbReference>
<feature type="compositionally biased region" description="Low complexity" evidence="9">
    <location>
        <begin position="126"/>
        <end position="141"/>
    </location>
</feature>
<feature type="region of interest" description="Disordered" evidence="9">
    <location>
        <begin position="101"/>
        <end position="206"/>
    </location>
</feature>
<feature type="compositionally biased region" description="Polar residues" evidence="9">
    <location>
        <begin position="143"/>
        <end position="159"/>
    </location>
</feature>
<keyword evidence="6 8" id="KW-0175">Coiled coil</keyword>
<keyword evidence="11" id="KW-1185">Reference proteome</keyword>
<feature type="compositionally biased region" description="Polar residues" evidence="9">
    <location>
        <begin position="65"/>
        <end position="86"/>
    </location>
</feature>
<name>A0ABM1SLL0_LIMPO</name>
<organism evidence="11 13">
    <name type="scientific">Limulus polyphemus</name>
    <name type="common">Atlantic horseshoe crab</name>
    <dbReference type="NCBI Taxonomy" id="6850"/>
    <lineage>
        <taxon>Eukaryota</taxon>
        <taxon>Metazoa</taxon>
        <taxon>Ecdysozoa</taxon>
        <taxon>Arthropoda</taxon>
        <taxon>Chelicerata</taxon>
        <taxon>Merostomata</taxon>
        <taxon>Xiphosura</taxon>
        <taxon>Limulidae</taxon>
        <taxon>Limulus</taxon>
    </lineage>
</organism>
<evidence type="ECO:0000256" key="4">
    <source>
        <dbReference type="ARBA" id="ARBA00022448"/>
    </source>
</evidence>
<protein>
    <submittedName>
        <fullName evidence="12 13">Rab11 family-interacting protein 4A-like isoform X1</fullName>
    </submittedName>
</protein>
<dbReference type="InterPro" id="IPR051977">
    <property type="entry name" value="Rab11-interacting_regulator"/>
</dbReference>
<proteinExistence type="predicted"/>
<evidence type="ECO:0000256" key="3">
    <source>
        <dbReference type="ARBA" id="ARBA00004654"/>
    </source>
</evidence>
<dbReference type="PANTHER" id="PTHR15726">
    <property type="entry name" value="RAB11-FAMILY INTERACTING PROTEIN"/>
    <property type="match status" value="1"/>
</dbReference>
<evidence type="ECO:0000256" key="2">
    <source>
        <dbReference type="ARBA" id="ARBA00004626"/>
    </source>
</evidence>
<dbReference type="SUPFAM" id="SSF144270">
    <property type="entry name" value="Eferin C-derminal domain-like"/>
    <property type="match status" value="1"/>
</dbReference>
<dbReference type="InterPro" id="IPR057316">
    <property type="entry name" value="Rab11-FIP3/4_dom"/>
</dbReference>
<keyword evidence="7" id="KW-0472">Membrane</keyword>
<keyword evidence="5" id="KW-0967">Endosome</keyword>
<dbReference type="RefSeq" id="XP_022244516.1">
    <property type="nucleotide sequence ID" value="XM_022388808.1"/>
</dbReference>
<evidence type="ECO:0000256" key="5">
    <source>
        <dbReference type="ARBA" id="ARBA00022753"/>
    </source>
</evidence>
<dbReference type="Proteomes" id="UP000694941">
    <property type="component" value="Unplaced"/>
</dbReference>
<evidence type="ECO:0000256" key="1">
    <source>
        <dbReference type="ARBA" id="ARBA00004214"/>
    </source>
</evidence>
<dbReference type="InterPro" id="IPR019018">
    <property type="entry name" value="Rab-bd_FIP-RBD"/>
</dbReference>
<dbReference type="Gene3D" id="1.10.287.1490">
    <property type="match status" value="1"/>
</dbReference>
<reference evidence="12 13" key="1">
    <citation type="submission" date="2025-05" db="UniProtKB">
        <authorList>
            <consortium name="RefSeq"/>
        </authorList>
    </citation>
    <scope>IDENTIFICATION</scope>
    <source>
        <tissue evidence="12 13">Muscle</tissue>
    </source>
</reference>
<evidence type="ECO:0000256" key="6">
    <source>
        <dbReference type="ARBA" id="ARBA00023054"/>
    </source>
</evidence>
<comment type="subcellular location">
    <subcellularLocation>
        <location evidence="2">Cleavage furrow</location>
    </subcellularLocation>
    <subcellularLocation>
        <location evidence="1">Midbody</location>
    </subcellularLocation>
    <subcellularLocation>
        <location evidence="3">Recycling endosome membrane</location>
        <topology evidence="3">Peripheral membrane protein</topology>
    </subcellularLocation>
</comment>
<feature type="compositionally biased region" description="Polar residues" evidence="9">
    <location>
        <begin position="166"/>
        <end position="192"/>
    </location>
</feature>
<dbReference type="Gene3D" id="1.20.5.2440">
    <property type="match status" value="1"/>
</dbReference>
<dbReference type="Pfam" id="PF25450">
    <property type="entry name" value="Rab11-FIP3"/>
    <property type="match status" value="1"/>
</dbReference>
<sequence>MVGSDVPCCGDKIRFPSKRDRLNLQCPRSIRDNRSPPAILCSDDSVMSKDVLTLTQDCNTLEGSNDSALARSSGTNVGSPFSNRTRSFSDGEEKYECYGEADDLDGHVNDPGNHLNLGQDPKQYLSSDSFRSSSSGSIGSGRIQPSPNSGFQQRSTWLRTSLRRASGSSKRVSSNALASQLFRSGTPNGNDQSSNHSRRSSTSCDFDDTSLEEDVLDLNDKVQILQQQVTDLTENQTNNDDRYSKVKQENSTLMSRIHSLEEQIKELELRSEDRVKDEEARMKELMARLERDKAAEIEQYTNRLYSLQQEHLGLKEDVIKLKNHVDRLKQEKSAVQEELAESTSQLISLREEHQKLLERTRREREEINEEKKVNSQLLQQYNIELDELRRFKQENTKQPQTSILLELPVQYQELEEDMRKLKEENKYLLESNEELQAQILNSRLEQGRTLIHQGQESLAVEFDNLSKDQVMEALQEQKEVNTKLRRYIDGILLNVLEHYPQLLEVKPSNSY</sequence>
<evidence type="ECO:0000256" key="8">
    <source>
        <dbReference type="SAM" id="Coils"/>
    </source>
</evidence>
<dbReference type="PROSITE" id="PS51511">
    <property type="entry name" value="FIP_RBD"/>
    <property type="match status" value="1"/>
</dbReference>
<dbReference type="RefSeq" id="XP_022244517.1">
    <property type="nucleotide sequence ID" value="XM_022388809.1"/>
</dbReference>
<dbReference type="Pfam" id="PF09457">
    <property type="entry name" value="RBD-FIP"/>
    <property type="match status" value="1"/>
</dbReference>
<evidence type="ECO:0000256" key="9">
    <source>
        <dbReference type="SAM" id="MobiDB-lite"/>
    </source>
</evidence>
<evidence type="ECO:0000313" key="12">
    <source>
        <dbReference type="RefSeq" id="XP_022244514.1"/>
    </source>
</evidence>
<gene>
    <name evidence="12 13 14" type="primary">LOC106461768</name>
</gene>
<evidence type="ECO:0000256" key="7">
    <source>
        <dbReference type="ARBA" id="ARBA00023136"/>
    </source>
</evidence>
<evidence type="ECO:0000313" key="13">
    <source>
        <dbReference type="RefSeq" id="XP_022244516.1"/>
    </source>
</evidence>
<feature type="domain" description="FIP-RBD" evidence="10">
    <location>
        <begin position="444"/>
        <end position="506"/>
    </location>
</feature>
<evidence type="ECO:0000313" key="14">
    <source>
        <dbReference type="RefSeq" id="XP_022244517.1"/>
    </source>
</evidence>
<keyword evidence="4" id="KW-0813">Transport</keyword>
<dbReference type="PANTHER" id="PTHR15726:SF7">
    <property type="entry name" value="NUCLEAR FALLOUT, ISOFORM J"/>
    <property type="match status" value="1"/>
</dbReference>
<evidence type="ECO:0000313" key="11">
    <source>
        <dbReference type="Proteomes" id="UP000694941"/>
    </source>
</evidence>
<dbReference type="RefSeq" id="XP_022244514.1">
    <property type="nucleotide sequence ID" value="XM_022388806.1"/>
</dbReference>
<accession>A0ABM1SLL0</accession>
<evidence type="ECO:0000259" key="10">
    <source>
        <dbReference type="PROSITE" id="PS51511"/>
    </source>
</evidence>
<feature type="coiled-coil region" evidence="8">
    <location>
        <begin position="215"/>
        <end position="438"/>
    </location>
</feature>
<feature type="region of interest" description="Disordered" evidence="9">
    <location>
        <begin position="65"/>
        <end position="88"/>
    </location>
</feature>
<dbReference type="GeneID" id="106461768"/>